<dbReference type="AlphaFoldDB" id="A0A239A4S8"/>
<organism evidence="1 2">
    <name type="scientific">Actinoplanes regularis</name>
    <dbReference type="NCBI Taxonomy" id="52697"/>
    <lineage>
        <taxon>Bacteria</taxon>
        <taxon>Bacillati</taxon>
        <taxon>Actinomycetota</taxon>
        <taxon>Actinomycetes</taxon>
        <taxon>Micromonosporales</taxon>
        <taxon>Micromonosporaceae</taxon>
        <taxon>Actinoplanes</taxon>
    </lineage>
</organism>
<accession>A0A239A4S8</accession>
<dbReference type="Proteomes" id="UP000198415">
    <property type="component" value="Unassembled WGS sequence"/>
</dbReference>
<name>A0A239A4S8_9ACTN</name>
<gene>
    <name evidence="1" type="ORF">SAMN06264365_10764</name>
</gene>
<sequence>MDPVDLGRYVSEMTERLDDVVAARGAALDHPRIALLVHDIG</sequence>
<dbReference type="EMBL" id="FZNR01000007">
    <property type="protein sequence ID" value="SNR90560.1"/>
    <property type="molecule type" value="Genomic_DNA"/>
</dbReference>
<evidence type="ECO:0000313" key="1">
    <source>
        <dbReference type="EMBL" id="SNR90560.1"/>
    </source>
</evidence>
<reference evidence="1 2" key="1">
    <citation type="submission" date="2017-06" db="EMBL/GenBank/DDBJ databases">
        <authorList>
            <person name="Kim H.J."/>
            <person name="Triplett B.A."/>
        </authorList>
    </citation>
    <scope>NUCLEOTIDE SEQUENCE [LARGE SCALE GENOMIC DNA]</scope>
    <source>
        <strain evidence="1 2">DSM 43151</strain>
    </source>
</reference>
<keyword evidence="2" id="KW-1185">Reference proteome</keyword>
<protein>
    <submittedName>
        <fullName evidence="1">Uncharacterized protein</fullName>
    </submittedName>
</protein>
<evidence type="ECO:0000313" key="2">
    <source>
        <dbReference type="Proteomes" id="UP000198415"/>
    </source>
</evidence>
<proteinExistence type="predicted"/>
<dbReference type="RefSeq" id="WP_275407877.1">
    <property type="nucleotide sequence ID" value="NZ_BOMU01000047.1"/>
</dbReference>